<evidence type="ECO:0000313" key="22">
    <source>
        <dbReference type="Proteomes" id="UP001171751"/>
    </source>
</evidence>
<feature type="binding site" evidence="17">
    <location>
        <position position="143"/>
    </location>
    <ligand>
        <name>NAD(+)</name>
        <dbReference type="ChEBI" id="CHEBI:57540"/>
    </ligand>
</feature>
<comment type="catalytic activity">
    <reaction evidence="14">
        <text>sn-glycerol 3-phosphate + NAD(+) = dihydroxyacetone phosphate + NADH + H(+)</text>
        <dbReference type="Rhea" id="RHEA:11092"/>
        <dbReference type="ChEBI" id="CHEBI:15378"/>
        <dbReference type="ChEBI" id="CHEBI:57540"/>
        <dbReference type="ChEBI" id="CHEBI:57597"/>
        <dbReference type="ChEBI" id="CHEBI:57642"/>
        <dbReference type="ChEBI" id="CHEBI:57945"/>
        <dbReference type="EC" id="1.1.1.94"/>
    </reaction>
</comment>
<comment type="caution">
    <text evidence="21">The sequence shown here is derived from an EMBL/GenBank/DDBJ whole genome shotgun (WGS) entry which is preliminary data.</text>
</comment>
<dbReference type="GO" id="GO:0046168">
    <property type="term" value="P:glycerol-3-phosphate catabolic process"/>
    <property type="evidence" value="ECO:0007669"/>
    <property type="project" value="InterPro"/>
</dbReference>
<comment type="pathway">
    <text evidence="14">Membrane lipid metabolism; glycerophospholipid metabolism.</text>
</comment>
<dbReference type="EMBL" id="JAUNQW010000001">
    <property type="protein sequence ID" value="MDO5456826.1"/>
    <property type="molecule type" value="Genomic_DNA"/>
</dbReference>
<dbReference type="HAMAP" id="MF_00394">
    <property type="entry name" value="NAD_Glyc3P_dehydrog"/>
    <property type="match status" value="1"/>
</dbReference>
<dbReference type="InterPro" id="IPR006109">
    <property type="entry name" value="G3P_DH_NAD-dep_C"/>
</dbReference>
<comment type="subcellular location">
    <subcellularLocation>
        <location evidence="14">Cytoplasm</location>
    </subcellularLocation>
</comment>
<gene>
    <name evidence="14" type="primary">gpsA</name>
    <name evidence="21" type="ORF">Q4F26_00635</name>
</gene>
<feature type="binding site" evidence="14">
    <location>
        <position position="259"/>
    </location>
    <ligand>
        <name>sn-glycerol 3-phosphate</name>
        <dbReference type="ChEBI" id="CHEBI:57597"/>
    </ligand>
</feature>
<name>A0AA43RKT1_9LACT</name>
<feature type="binding site" evidence="14">
    <location>
        <position position="108"/>
    </location>
    <ligand>
        <name>NADPH</name>
        <dbReference type="ChEBI" id="CHEBI:57783"/>
    </ligand>
</feature>
<protein>
    <recommendedName>
        <fullName evidence="12 14">Glycerol-3-phosphate dehydrogenase [NAD(P)+]</fullName>
        <ecNumber evidence="11 14">1.1.1.94</ecNumber>
    </recommendedName>
    <alternativeName>
        <fullName evidence="14">NAD(P)(+)-dependent glycerol-3-phosphate dehydrogenase</fullName>
    </alternativeName>
    <alternativeName>
        <fullName evidence="13 14">NAD(P)H-dependent dihydroxyacetone-phosphate reductase</fullName>
    </alternativeName>
</protein>
<feature type="domain" description="Glycerol-3-phosphate dehydrogenase NAD-dependent C-terminal" evidence="20">
    <location>
        <begin position="183"/>
        <end position="322"/>
    </location>
</feature>
<evidence type="ECO:0000259" key="19">
    <source>
        <dbReference type="Pfam" id="PF01210"/>
    </source>
</evidence>
<dbReference type="FunFam" id="3.40.50.720:FF:000019">
    <property type="entry name" value="Glycerol-3-phosphate dehydrogenase [NAD(P)+]"/>
    <property type="match status" value="1"/>
</dbReference>
<accession>A0AA43RKT1</accession>
<evidence type="ECO:0000256" key="10">
    <source>
        <dbReference type="ARBA" id="ARBA00052716"/>
    </source>
</evidence>
<keyword evidence="7 14" id="KW-0443">Lipid metabolism</keyword>
<evidence type="ECO:0000256" key="7">
    <source>
        <dbReference type="ARBA" id="ARBA00023098"/>
    </source>
</evidence>
<dbReference type="NCBIfam" id="NF000940">
    <property type="entry name" value="PRK00094.1-2"/>
    <property type="match status" value="1"/>
</dbReference>
<evidence type="ECO:0000256" key="3">
    <source>
        <dbReference type="ARBA" id="ARBA00022741"/>
    </source>
</evidence>
<dbReference type="PRINTS" id="PR00077">
    <property type="entry name" value="GPDHDRGNASE"/>
</dbReference>
<keyword evidence="8 14" id="KW-0594">Phospholipid biosynthesis</keyword>
<feature type="binding site" evidence="14">
    <location>
        <position position="282"/>
    </location>
    <ligand>
        <name>NADPH</name>
        <dbReference type="ChEBI" id="CHEBI:57783"/>
    </ligand>
</feature>
<keyword evidence="6 14" id="KW-0520">NAD</keyword>
<dbReference type="AlphaFoldDB" id="A0AA43RKT1"/>
<feature type="active site" description="Proton acceptor" evidence="14 15">
    <location>
        <position position="194"/>
    </location>
</feature>
<feature type="binding site" evidence="14">
    <location>
        <position position="143"/>
    </location>
    <ligand>
        <name>NADPH</name>
        <dbReference type="ChEBI" id="CHEBI:57783"/>
    </ligand>
</feature>
<dbReference type="EC" id="1.1.1.94" evidence="11 14"/>
<keyword evidence="22" id="KW-1185">Reference proteome</keyword>
<evidence type="ECO:0000256" key="18">
    <source>
        <dbReference type="RuleBase" id="RU000437"/>
    </source>
</evidence>
<evidence type="ECO:0000256" key="2">
    <source>
        <dbReference type="ARBA" id="ARBA00022516"/>
    </source>
</evidence>
<dbReference type="SUPFAM" id="SSF51735">
    <property type="entry name" value="NAD(P)-binding Rossmann-fold domains"/>
    <property type="match status" value="1"/>
</dbReference>
<comment type="catalytic activity">
    <reaction evidence="10">
        <text>sn-glycerol 3-phosphate + NADP(+) = dihydroxyacetone phosphate + NADPH + H(+)</text>
        <dbReference type="Rhea" id="RHEA:11096"/>
        <dbReference type="ChEBI" id="CHEBI:15378"/>
        <dbReference type="ChEBI" id="CHEBI:57597"/>
        <dbReference type="ChEBI" id="CHEBI:57642"/>
        <dbReference type="ChEBI" id="CHEBI:57783"/>
        <dbReference type="ChEBI" id="CHEBI:58349"/>
        <dbReference type="EC" id="1.1.1.94"/>
    </reaction>
    <physiologicalReaction direction="right-to-left" evidence="10">
        <dbReference type="Rhea" id="RHEA:11098"/>
    </physiologicalReaction>
</comment>
<feature type="binding site" evidence="14">
    <location>
        <position position="284"/>
    </location>
    <ligand>
        <name>NADPH</name>
        <dbReference type="ChEBI" id="CHEBI:57783"/>
    </ligand>
</feature>
<dbReference type="GO" id="GO:0051287">
    <property type="term" value="F:NAD binding"/>
    <property type="evidence" value="ECO:0007669"/>
    <property type="project" value="InterPro"/>
</dbReference>
<dbReference type="InterPro" id="IPR011128">
    <property type="entry name" value="G3P_DH_NAD-dep_N"/>
</dbReference>
<evidence type="ECO:0000256" key="6">
    <source>
        <dbReference type="ARBA" id="ARBA00023027"/>
    </source>
</evidence>
<dbReference type="GO" id="GO:0006650">
    <property type="term" value="P:glycerophospholipid metabolic process"/>
    <property type="evidence" value="ECO:0007669"/>
    <property type="project" value="UniProtKB-UniRule"/>
</dbReference>
<evidence type="ECO:0000256" key="15">
    <source>
        <dbReference type="PIRSR" id="PIRSR000114-1"/>
    </source>
</evidence>
<dbReference type="GO" id="GO:0008654">
    <property type="term" value="P:phospholipid biosynthetic process"/>
    <property type="evidence" value="ECO:0007669"/>
    <property type="project" value="UniProtKB-KW"/>
</dbReference>
<dbReference type="NCBIfam" id="NF000942">
    <property type="entry name" value="PRK00094.1-4"/>
    <property type="match status" value="1"/>
</dbReference>
<dbReference type="PIRSF" id="PIRSF000114">
    <property type="entry name" value="Glycerol-3-P_dh"/>
    <property type="match status" value="1"/>
</dbReference>
<feature type="binding site" evidence="16">
    <location>
        <begin position="258"/>
        <end position="259"/>
    </location>
    <ligand>
        <name>substrate</name>
    </ligand>
</feature>
<evidence type="ECO:0000256" key="14">
    <source>
        <dbReference type="HAMAP-Rule" id="MF_00394"/>
    </source>
</evidence>
<dbReference type="Gene3D" id="3.40.50.720">
    <property type="entry name" value="NAD(P)-binding Rossmann-like Domain"/>
    <property type="match status" value="1"/>
</dbReference>
<evidence type="ECO:0000259" key="20">
    <source>
        <dbReference type="Pfam" id="PF07479"/>
    </source>
</evidence>
<sequence length="335" mass="36859">MKKYKITVFGAGSWGSVLAHVLAENGHEVHLWTRNADQADEINHQHTNKKYLTDVQLSADLKVTNDLDQALEASDIYLLVIPTMGIRDLVREINEKIKSKKLFIHASKGLEQKSHKRISTIIKEEIDADKLEDVVVLSGPSHAEEVIKRDLTTVTAASENVESRKLVQEIFMNSYFRVYTNSDLAGVELGGALKNIIALGSGITVGLGYGDNARAALITRGLAEITRFGLCFGAQESTFMGLSGVGDLVVTGMSTHSRNFKCGYYIGQGMTPEEAVEKVGMVVEGFYTTKAVYEIAQEKNIDMPITNAIYQIITNQVEAKNASLDLMKREGKEEA</sequence>
<evidence type="ECO:0000256" key="17">
    <source>
        <dbReference type="PIRSR" id="PIRSR000114-3"/>
    </source>
</evidence>
<dbReference type="PANTHER" id="PTHR11728">
    <property type="entry name" value="GLYCEROL-3-PHOSPHATE DEHYDROGENASE"/>
    <property type="match status" value="1"/>
</dbReference>
<evidence type="ECO:0000256" key="1">
    <source>
        <dbReference type="ARBA" id="ARBA00011009"/>
    </source>
</evidence>
<keyword evidence="3 14" id="KW-0547">Nucleotide-binding</keyword>
<dbReference type="InterPro" id="IPR036291">
    <property type="entry name" value="NAD(P)-bd_dom_sf"/>
</dbReference>
<evidence type="ECO:0000256" key="13">
    <source>
        <dbReference type="ARBA" id="ARBA00080511"/>
    </source>
</evidence>
<dbReference type="Proteomes" id="UP001171751">
    <property type="component" value="Unassembled WGS sequence"/>
</dbReference>
<feature type="binding site" evidence="14">
    <location>
        <position position="108"/>
    </location>
    <ligand>
        <name>sn-glycerol 3-phosphate</name>
        <dbReference type="ChEBI" id="CHEBI:57597"/>
    </ligand>
</feature>
<feature type="binding site" evidence="16">
    <location>
        <position position="108"/>
    </location>
    <ligand>
        <name>substrate</name>
    </ligand>
</feature>
<feature type="binding site" evidence="17">
    <location>
        <begin position="10"/>
        <end position="15"/>
    </location>
    <ligand>
        <name>NAD(+)</name>
        <dbReference type="ChEBI" id="CHEBI:57540"/>
    </ligand>
</feature>
<feature type="binding site" evidence="14">
    <location>
        <position position="14"/>
    </location>
    <ligand>
        <name>NADPH</name>
        <dbReference type="ChEBI" id="CHEBI:57783"/>
    </ligand>
</feature>
<keyword evidence="5 14" id="KW-0560">Oxidoreductase</keyword>
<dbReference type="PROSITE" id="PS00957">
    <property type="entry name" value="NAD_G3PDH"/>
    <property type="match status" value="1"/>
</dbReference>
<keyword evidence="9 14" id="KW-1208">Phospholipid metabolism</keyword>
<evidence type="ECO:0000256" key="9">
    <source>
        <dbReference type="ARBA" id="ARBA00023264"/>
    </source>
</evidence>
<dbReference type="NCBIfam" id="NF000941">
    <property type="entry name" value="PRK00094.1-3"/>
    <property type="match status" value="1"/>
</dbReference>
<evidence type="ECO:0000256" key="4">
    <source>
        <dbReference type="ARBA" id="ARBA00022857"/>
    </source>
</evidence>
<comment type="similarity">
    <text evidence="1 14 18">Belongs to the NAD-dependent glycerol-3-phosphate dehydrogenase family.</text>
</comment>
<dbReference type="Gene3D" id="1.10.1040.10">
    <property type="entry name" value="N-(1-d-carboxylethyl)-l-norvaline Dehydrogenase, domain 2"/>
    <property type="match status" value="1"/>
</dbReference>
<dbReference type="GO" id="GO:0005975">
    <property type="term" value="P:carbohydrate metabolic process"/>
    <property type="evidence" value="ECO:0007669"/>
    <property type="project" value="InterPro"/>
</dbReference>
<dbReference type="Pfam" id="PF01210">
    <property type="entry name" value="NAD_Gly3P_dh_N"/>
    <property type="match status" value="1"/>
</dbReference>
<dbReference type="PANTHER" id="PTHR11728:SF1">
    <property type="entry name" value="GLYCEROL-3-PHOSPHATE DEHYDROGENASE [NAD(+)] 2, CHLOROPLASTIC"/>
    <property type="match status" value="1"/>
</dbReference>
<evidence type="ECO:0000313" key="21">
    <source>
        <dbReference type="EMBL" id="MDO5456826.1"/>
    </source>
</evidence>
<proteinExistence type="inferred from homology"/>
<dbReference type="SUPFAM" id="SSF48179">
    <property type="entry name" value="6-phosphogluconate dehydrogenase C-terminal domain-like"/>
    <property type="match status" value="1"/>
</dbReference>
<feature type="domain" description="Glycerol-3-phosphate dehydrogenase NAD-dependent N-terminal" evidence="19">
    <location>
        <begin position="5"/>
        <end position="162"/>
    </location>
</feature>
<feature type="binding site" evidence="14">
    <location>
        <position position="13"/>
    </location>
    <ligand>
        <name>NADPH</name>
        <dbReference type="ChEBI" id="CHEBI:57783"/>
    </ligand>
</feature>
<dbReference type="InterPro" id="IPR008927">
    <property type="entry name" value="6-PGluconate_DH-like_C_sf"/>
</dbReference>
<dbReference type="FunFam" id="1.10.1040.10:FF:000001">
    <property type="entry name" value="Glycerol-3-phosphate dehydrogenase [NAD(P)+]"/>
    <property type="match status" value="1"/>
</dbReference>
<keyword evidence="14" id="KW-0963">Cytoplasm</keyword>
<feature type="binding site" evidence="14">
    <location>
        <position position="258"/>
    </location>
    <ligand>
        <name>NADPH</name>
        <dbReference type="ChEBI" id="CHEBI:57783"/>
    </ligand>
</feature>
<organism evidence="21 22">
    <name type="scientific">Atopococcus tabaci</name>
    <dbReference type="NCBI Taxonomy" id="269774"/>
    <lineage>
        <taxon>Bacteria</taxon>
        <taxon>Bacillati</taxon>
        <taxon>Bacillota</taxon>
        <taxon>Bacilli</taxon>
        <taxon>Lactobacillales</taxon>
        <taxon>Carnobacteriaceae</taxon>
        <taxon>Atopococcus</taxon>
    </lineage>
</organism>
<feature type="binding site" evidence="14">
    <location>
        <position position="257"/>
    </location>
    <ligand>
        <name>sn-glycerol 3-phosphate</name>
        <dbReference type="ChEBI" id="CHEBI:57597"/>
    </ligand>
</feature>
<evidence type="ECO:0000256" key="8">
    <source>
        <dbReference type="ARBA" id="ARBA00023209"/>
    </source>
</evidence>
<feature type="binding site" evidence="14">
    <location>
        <position position="51"/>
    </location>
    <ligand>
        <name>NADPH</name>
        <dbReference type="ChEBI" id="CHEBI:57783"/>
    </ligand>
</feature>
<feature type="binding site" evidence="17">
    <location>
        <position position="258"/>
    </location>
    <ligand>
        <name>NAD(+)</name>
        <dbReference type="ChEBI" id="CHEBI:57540"/>
    </ligand>
</feature>
<dbReference type="InterPro" id="IPR006168">
    <property type="entry name" value="G3P_DH_NAD-dep"/>
</dbReference>
<feature type="binding site" evidence="14">
    <location>
        <position position="139"/>
    </location>
    <ligand>
        <name>sn-glycerol 3-phosphate</name>
        <dbReference type="ChEBI" id="CHEBI:57597"/>
    </ligand>
</feature>
<dbReference type="GO" id="GO:0046167">
    <property type="term" value="P:glycerol-3-phosphate biosynthetic process"/>
    <property type="evidence" value="ECO:0007669"/>
    <property type="project" value="UniProtKB-UniRule"/>
</dbReference>
<dbReference type="GO" id="GO:0005829">
    <property type="term" value="C:cytosol"/>
    <property type="evidence" value="ECO:0007669"/>
    <property type="project" value="TreeGrafter"/>
</dbReference>
<evidence type="ECO:0000256" key="5">
    <source>
        <dbReference type="ARBA" id="ARBA00023002"/>
    </source>
</evidence>
<keyword evidence="2 14" id="KW-0444">Lipid biosynthesis</keyword>
<evidence type="ECO:0000256" key="11">
    <source>
        <dbReference type="ARBA" id="ARBA00066687"/>
    </source>
</evidence>
<dbReference type="Pfam" id="PF07479">
    <property type="entry name" value="NAD_Gly3P_dh_C"/>
    <property type="match status" value="1"/>
</dbReference>
<comment type="function">
    <text evidence="14">Catalyzes the reduction of the glycolytic intermediate dihydroxyacetone phosphate (DHAP) to sn-glycerol 3-phosphate (G3P), the key precursor for phospholipid synthesis.</text>
</comment>
<keyword evidence="4 14" id="KW-0521">NADP</keyword>
<feature type="binding site" evidence="14">
    <location>
        <position position="34"/>
    </location>
    <ligand>
        <name>NADPH</name>
        <dbReference type="ChEBI" id="CHEBI:57783"/>
    </ligand>
</feature>
<evidence type="ECO:0000256" key="12">
    <source>
        <dbReference type="ARBA" id="ARBA00069372"/>
    </source>
</evidence>
<feature type="binding site" evidence="14">
    <location>
        <position position="141"/>
    </location>
    <ligand>
        <name>sn-glycerol 3-phosphate</name>
        <dbReference type="ChEBI" id="CHEBI:57597"/>
    </ligand>
</feature>
<evidence type="ECO:0000256" key="16">
    <source>
        <dbReference type="PIRSR" id="PIRSR000114-2"/>
    </source>
</evidence>
<dbReference type="InterPro" id="IPR013328">
    <property type="entry name" value="6PGD_dom2"/>
</dbReference>
<reference evidence="21" key="1">
    <citation type="submission" date="2023-07" db="EMBL/GenBank/DDBJ databases">
        <title>Between Cages and Wild: Unraveling the Impact of Captivity on Animal Microbiomes and Antimicrobial Resistance.</title>
        <authorList>
            <person name="Schmartz G.P."/>
            <person name="Rehner J."/>
            <person name="Schuff M.J."/>
            <person name="Becker S.L."/>
            <person name="Kravczyk M."/>
            <person name="Gurevich A."/>
            <person name="Francke R."/>
            <person name="Mueller R."/>
            <person name="Keller V."/>
            <person name="Keller A."/>
        </authorList>
    </citation>
    <scope>NUCLEOTIDE SEQUENCE</scope>
    <source>
        <strain evidence="21">S39M_St_73</strain>
    </source>
</reference>
<dbReference type="GO" id="GO:0047952">
    <property type="term" value="F:glycerol-3-phosphate dehydrogenase [NAD(P)+] activity"/>
    <property type="evidence" value="ECO:0007669"/>
    <property type="project" value="UniProtKB-UniRule"/>
</dbReference>
<comment type="caution">
    <text evidence="14">Lacks conserved residue(s) required for the propagation of feature annotation.</text>
</comment>
<feature type="binding site" evidence="14">
    <location>
        <position position="247"/>
    </location>
    <ligand>
        <name>sn-glycerol 3-phosphate</name>
        <dbReference type="ChEBI" id="CHEBI:57597"/>
    </ligand>
</feature>
<feature type="binding site" evidence="14">
    <location>
        <position position="194"/>
    </location>
    <ligand>
        <name>sn-glycerol 3-phosphate</name>
        <dbReference type="ChEBI" id="CHEBI:57597"/>
    </ligand>
</feature>
<feature type="binding site" evidence="14">
    <location>
        <position position="258"/>
    </location>
    <ligand>
        <name>sn-glycerol 3-phosphate</name>
        <dbReference type="ChEBI" id="CHEBI:57597"/>
    </ligand>
</feature>